<sequence length="47" mass="5306">MKTKKGKLTGVSLFPFIKWFGGLLWLKIRDGKHASAKLLFTSGALWQ</sequence>
<keyword evidence="2" id="KW-1185">Reference proteome</keyword>
<protein>
    <submittedName>
        <fullName evidence="1">Uncharacterized protein</fullName>
    </submittedName>
</protein>
<accession>L0RA83</accession>
<evidence type="ECO:0000313" key="1">
    <source>
        <dbReference type="EMBL" id="CCO23693.1"/>
    </source>
</evidence>
<dbReference type="EMBL" id="FO203522">
    <property type="protein sequence ID" value="CCO23693.1"/>
    <property type="molecule type" value="Genomic_DNA"/>
</dbReference>
<dbReference type="AlphaFoldDB" id="L0RA83"/>
<evidence type="ECO:0000313" key="2">
    <source>
        <dbReference type="Proteomes" id="UP000010808"/>
    </source>
</evidence>
<dbReference type="STRING" id="1121451.DESAM_21416"/>
<dbReference type="KEGG" id="dhy:DESAM_21416"/>
<name>L0RA83_9BACT</name>
<organism evidence="1 2">
    <name type="scientific">Maridesulfovibrio hydrothermalis AM13 = DSM 14728</name>
    <dbReference type="NCBI Taxonomy" id="1121451"/>
    <lineage>
        <taxon>Bacteria</taxon>
        <taxon>Pseudomonadati</taxon>
        <taxon>Thermodesulfobacteriota</taxon>
        <taxon>Desulfovibrionia</taxon>
        <taxon>Desulfovibrionales</taxon>
        <taxon>Desulfovibrionaceae</taxon>
        <taxon>Maridesulfovibrio</taxon>
    </lineage>
</organism>
<reference evidence="1 2" key="1">
    <citation type="submission" date="2012-10" db="EMBL/GenBank/DDBJ databases">
        <authorList>
            <person name="Genoscope - CEA"/>
        </authorList>
    </citation>
    <scope>NUCLEOTIDE SEQUENCE [LARGE SCALE GENOMIC DNA]</scope>
    <source>
        <strain evidence="2">AM13 / DSM 14728</strain>
    </source>
</reference>
<dbReference type="Proteomes" id="UP000010808">
    <property type="component" value="Chromosome"/>
</dbReference>
<dbReference type="HOGENOM" id="CLU_3167236_0_0_7"/>
<proteinExistence type="predicted"/>
<gene>
    <name evidence="1" type="ORF">DESAM_21416</name>
</gene>